<keyword evidence="2" id="KW-1185">Reference proteome</keyword>
<evidence type="ECO:0000313" key="2">
    <source>
        <dbReference type="Proteomes" id="UP000323380"/>
    </source>
</evidence>
<reference evidence="1 2" key="1">
    <citation type="submission" date="2019-08" db="EMBL/GenBank/DDBJ databases">
        <title>Actinomadura sp. nov. CYP1-5 isolated from mountain soil.</title>
        <authorList>
            <person name="Songsumanus A."/>
            <person name="Kuncharoen N."/>
            <person name="Kudo T."/>
            <person name="Yuki M."/>
            <person name="Igarashi Y."/>
            <person name="Tanasupawat S."/>
        </authorList>
    </citation>
    <scope>NUCLEOTIDE SEQUENCE [LARGE SCALE GENOMIC DNA]</scope>
    <source>
        <strain evidence="1 2">JCM 14158</strain>
    </source>
</reference>
<comment type="caution">
    <text evidence="1">The sequence shown here is derived from an EMBL/GenBank/DDBJ whole genome shotgun (WGS) entry which is preliminary data.</text>
</comment>
<dbReference type="RefSeq" id="WP_067886398.1">
    <property type="nucleotide sequence ID" value="NZ_VSFG01000010.1"/>
</dbReference>
<dbReference type="AlphaFoldDB" id="A0A5D0NAI8"/>
<dbReference type="Proteomes" id="UP000323380">
    <property type="component" value="Unassembled WGS sequence"/>
</dbReference>
<protein>
    <submittedName>
        <fullName evidence="1">Uncharacterized protein</fullName>
    </submittedName>
</protein>
<sequence length="144" mass="15193">MVAAYIGFAGSVVGAMGTAGPVACSAIVSRGGESPTRSRVSASIVHTEKGATYAYQHPSMSSKPARFRPIYREGDMVEVVCQIRDGEPVSMPGQGRPDFAVSVWDQLPTGSWIPDIFTSLEYKRGPKPPPGVKLCAETTPAPAP</sequence>
<dbReference type="EMBL" id="VSFG01000010">
    <property type="protein sequence ID" value="TYB41346.1"/>
    <property type="molecule type" value="Genomic_DNA"/>
</dbReference>
<proteinExistence type="predicted"/>
<organism evidence="1 2">
    <name type="scientific">Actinomadura chibensis</name>
    <dbReference type="NCBI Taxonomy" id="392828"/>
    <lineage>
        <taxon>Bacteria</taxon>
        <taxon>Bacillati</taxon>
        <taxon>Actinomycetota</taxon>
        <taxon>Actinomycetes</taxon>
        <taxon>Streptosporangiales</taxon>
        <taxon>Thermomonosporaceae</taxon>
        <taxon>Actinomadura</taxon>
    </lineage>
</organism>
<evidence type="ECO:0000313" key="1">
    <source>
        <dbReference type="EMBL" id="TYB41346.1"/>
    </source>
</evidence>
<gene>
    <name evidence="1" type="ORF">FXF69_34985</name>
</gene>
<accession>A0A5D0NAI8</accession>
<name>A0A5D0NAI8_9ACTN</name>